<protein>
    <submittedName>
        <fullName evidence="1">Uncharacterized protein</fullName>
    </submittedName>
</protein>
<reference evidence="1 2" key="1">
    <citation type="submission" date="2019-01" db="EMBL/GenBank/DDBJ databases">
        <title>Sequencing of cultivated peanut Arachis hypogaea provides insights into genome evolution and oil improvement.</title>
        <authorList>
            <person name="Chen X."/>
        </authorList>
    </citation>
    <scope>NUCLEOTIDE SEQUENCE [LARGE SCALE GENOMIC DNA]</scope>
    <source>
        <strain evidence="2">cv. Fuhuasheng</strain>
        <tissue evidence="1">Leaves</tissue>
    </source>
</reference>
<dbReference type="Proteomes" id="UP000289738">
    <property type="component" value="Chromosome A05"/>
</dbReference>
<organism evidence="1 2">
    <name type="scientific">Arachis hypogaea</name>
    <name type="common">Peanut</name>
    <dbReference type="NCBI Taxonomy" id="3818"/>
    <lineage>
        <taxon>Eukaryota</taxon>
        <taxon>Viridiplantae</taxon>
        <taxon>Streptophyta</taxon>
        <taxon>Embryophyta</taxon>
        <taxon>Tracheophyta</taxon>
        <taxon>Spermatophyta</taxon>
        <taxon>Magnoliopsida</taxon>
        <taxon>eudicotyledons</taxon>
        <taxon>Gunneridae</taxon>
        <taxon>Pentapetalae</taxon>
        <taxon>rosids</taxon>
        <taxon>fabids</taxon>
        <taxon>Fabales</taxon>
        <taxon>Fabaceae</taxon>
        <taxon>Papilionoideae</taxon>
        <taxon>50 kb inversion clade</taxon>
        <taxon>dalbergioids sensu lato</taxon>
        <taxon>Dalbergieae</taxon>
        <taxon>Pterocarpus clade</taxon>
        <taxon>Arachis</taxon>
    </lineage>
</organism>
<evidence type="ECO:0000313" key="2">
    <source>
        <dbReference type="Proteomes" id="UP000289738"/>
    </source>
</evidence>
<sequence length="120" mass="13495">MYFFPLTNLYIFFSKQLGTSSNQNVLRDVAQPIIGHPSNHCSAAQLNGTEDVFISDKWGDISSDELSEALMLEAALFGEIIILRGFHLCLICIIIQRKISILVRSVYPVQCHNYQVTLSC</sequence>
<dbReference type="EMBL" id="SDMP01000005">
    <property type="protein sequence ID" value="RYR57211.1"/>
    <property type="molecule type" value="Genomic_DNA"/>
</dbReference>
<gene>
    <name evidence="1" type="ORF">Ahy_A05g022955</name>
</gene>
<evidence type="ECO:0000313" key="1">
    <source>
        <dbReference type="EMBL" id="RYR57211.1"/>
    </source>
</evidence>
<accession>A0A445D206</accession>
<proteinExistence type="predicted"/>
<comment type="caution">
    <text evidence="1">The sequence shown here is derived from an EMBL/GenBank/DDBJ whole genome shotgun (WGS) entry which is preliminary data.</text>
</comment>
<dbReference type="AlphaFoldDB" id="A0A445D206"/>
<keyword evidence="2" id="KW-1185">Reference proteome</keyword>
<name>A0A445D206_ARAHY</name>